<name>X1S2W5_9ZZZZ</name>
<gene>
    <name evidence="2" type="ORF">S06H3_66635</name>
</gene>
<proteinExistence type="predicted"/>
<accession>X1S2W5</accession>
<keyword evidence="1" id="KW-0812">Transmembrane</keyword>
<feature type="non-terminal residue" evidence="2">
    <location>
        <position position="52"/>
    </location>
</feature>
<feature type="non-terminal residue" evidence="2">
    <location>
        <position position="1"/>
    </location>
</feature>
<keyword evidence="1" id="KW-0472">Membrane</keyword>
<evidence type="ECO:0000313" key="2">
    <source>
        <dbReference type="EMBL" id="GAI69785.1"/>
    </source>
</evidence>
<evidence type="ECO:0000256" key="1">
    <source>
        <dbReference type="SAM" id="Phobius"/>
    </source>
</evidence>
<evidence type="ECO:0008006" key="3">
    <source>
        <dbReference type="Google" id="ProtNLM"/>
    </source>
</evidence>
<reference evidence="2" key="1">
    <citation type="journal article" date="2014" name="Front. Microbiol.">
        <title>High frequency of phylogenetically diverse reductive dehalogenase-homologous genes in deep subseafloor sedimentary metagenomes.</title>
        <authorList>
            <person name="Kawai M."/>
            <person name="Futagami T."/>
            <person name="Toyoda A."/>
            <person name="Takaki Y."/>
            <person name="Nishi S."/>
            <person name="Hori S."/>
            <person name="Arai W."/>
            <person name="Tsubouchi T."/>
            <person name="Morono Y."/>
            <person name="Uchiyama I."/>
            <person name="Ito T."/>
            <person name="Fujiyama A."/>
            <person name="Inagaki F."/>
            <person name="Takami H."/>
        </authorList>
    </citation>
    <scope>NUCLEOTIDE SEQUENCE</scope>
    <source>
        <strain evidence="2">Expedition CK06-06</strain>
    </source>
</reference>
<organism evidence="2">
    <name type="scientific">marine sediment metagenome</name>
    <dbReference type="NCBI Taxonomy" id="412755"/>
    <lineage>
        <taxon>unclassified sequences</taxon>
        <taxon>metagenomes</taxon>
        <taxon>ecological metagenomes</taxon>
    </lineage>
</organism>
<dbReference type="AlphaFoldDB" id="X1S2W5"/>
<dbReference type="EMBL" id="BARV01045531">
    <property type="protein sequence ID" value="GAI69785.1"/>
    <property type="molecule type" value="Genomic_DNA"/>
</dbReference>
<feature type="transmembrane region" description="Helical" evidence="1">
    <location>
        <begin position="12"/>
        <end position="34"/>
    </location>
</feature>
<protein>
    <recommendedName>
        <fullName evidence="3">Nucleoside transporter/FeoB GTPase Gate domain-containing protein</fullName>
    </recommendedName>
</protein>
<comment type="caution">
    <text evidence="2">The sequence shown here is derived from an EMBL/GenBank/DDBJ whole genome shotgun (WGS) entry which is preliminary data.</text>
</comment>
<keyword evidence="1" id="KW-1133">Transmembrane helix</keyword>
<sequence>GMLAPLALTANQLVIGSVVLAMFFPCIATFVILIRELGVVNMLKSAGVMIST</sequence>